<dbReference type="EMBL" id="RJVU01026577">
    <property type="protein sequence ID" value="ROL49356.1"/>
    <property type="molecule type" value="Genomic_DNA"/>
</dbReference>
<dbReference type="OrthoDB" id="9909618at2759"/>
<protein>
    <submittedName>
        <fullName evidence="1">Caskin-1</fullName>
    </submittedName>
</protein>
<dbReference type="AlphaFoldDB" id="A0A3N0YT42"/>
<name>A0A3N0YT42_ANAGA</name>
<organism evidence="1 2">
    <name type="scientific">Anabarilius grahami</name>
    <name type="common">Kanglang fish</name>
    <name type="synonym">Barilius grahami</name>
    <dbReference type="NCBI Taxonomy" id="495550"/>
    <lineage>
        <taxon>Eukaryota</taxon>
        <taxon>Metazoa</taxon>
        <taxon>Chordata</taxon>
        <taxon>Craniata</taxon>
        <taxon>Vertebrata</taxon>
        <taxon>Euteleostomi</taxon>
        <taxon>Actinopterygii</taxon>
        <taxon>Neopterygii</taxon>
        <taxon>Teleostei</taxon>
        <taxon>Ostariophysi</taxon>
        <taxon>Cypriniformes</taxon>
        <taxon>Xenocyprididae</taxon>
        <taxon>Xenocypridinae</taxon>
        <taxon>Xenocypridinae incertae sedis</taxon>
        <taxon>Anabarilius</taxon>
    </lineage>
</organism>
<evidence type="ECO:0000313" key="2">
    <source>
        <dbReference type="Proteomes" id="UP000281406"/>
    </source>
</evidence>
<accession>A0A3N0YT42</accession>
<comment type="caution">
    <text evidence="1">The sequence shown here is derived from an EMBL/GenBank/DDBJ whole genome shotgun (WGS) entry which is preliminary data.</text>
</comment>
<gene>
    <name evidence="1" type="ORF">DPX16_15682</name>
</gene>
<sequence length="105" mass="11831">MGKDQELLQAVKTEDLMTVQKLLQRPKPGKAMWQQHTPAQLNTAPCNDGVNEHEVHPHHCTFTIGESGTSCHSELKQISQVVGNRLQRVSMKTSNICVTIQDKWK</sequence>
<dbReference type="Proteomes" id="UP000281406">
    <property type="component" value="Unassembled WGS sequence"/>
</dbReference>
<reference evidence="1 2" key="1">
    <citation type="submission" date="2018-10" db="EMBL/GenBank/DDBJ databases">
        <title>Genome assembly for a Yunnan-Guizhou Plateau 3E fish, Anabarilius grahami (Regan), and its evolutionary and genetic applications.</title>
        <authorList>
            <person name="Jiang W."/>
        </authorList>
    </citation>
    <scope>NUCLEOTIDE SEQUENCE [LARGE SCALE GENOMIC DNA]</scope>
    <source>
        <strain evidence="1">AG-KIZ</strain>
        <tissue evidence="1">Muscle</tissue>
    </source>
</reference>
<keyword evidence="2" id="KW-1185">Reference proteome</keyword>
<proteinExistence type="predicted"/>
<evidence type="ECO:0000313" key="1">
    <source>
        <dbReference type="EMBL" id="ROL49356.1"/>
    </source>
</evidence>